<dbReference type="RefSeq" id="WP_078219516.1">
    <property type="nucleotide sequence ID" value="NZ_MUXZ01000067.1"/>
</dbReference>
<dbReference type="EMBL" id="UGHF01000001">
    <property type="protein sequence ID" value="STO59545.1"/>
    <property type="molecule type" value="Genomic_DNA"/>
</dbReference>
<evidence type="ECO:0000313" key="1">
    <source>
        <dbReference type="EMBL" id="STO59545.1"/>
    </source>
</evidence>
<dbReference type="AlphaFoldDB" id="A0A1V4AYC1"/>
<dbReference type="STRING" id="733.B0186_11215"/>
<proteinExistence type="predicted"/>
<sequence>MCEPITKEECKAQLEELGVQYKKLPLTITKHICNATTEIYGKIFKVSMVERIGYGVQIRTEGNEKSCLVTYEAMLNIAEAMGLFDEDKE</sequence>
<accession>A0A1V4AYC1</accession>
<evidence type="ECO:0000313" key="2">
    <source>
        <dbReference type="Proteomes" id="UP000254329"/>
    </source>
</evidence>
<name>A0A1V4AYC1_9PAST</name>
<reference evidence="1 2" key="1">
    <citation type="submission" date="2018-06" db="EMBL/GenBank/DDBJ databases">
        <authorList>
            <consortium name="Pathogen Informatics"/>
            <person name="Doyle S."/>
        </authorList>
    </citation>
    <scope>NUCLEOTIDE SEQUENCE [LARGE SCALE GENOMIC DNA]</scope>
    <source>
        <strain evidence="1 2">NCTC1659</strain>
    </source>
</reference>
<organism evidence="1 2">
    <name type="scientific">Canicola haemoglobinophilus</name>
    <dbReference type="NCBI Taxonomy" id="733"/>
    <lineage>
        <taxon>Bacteria</taxon>
        <taxon>Pseudomonadati</taxon>
        <taxon>Pseudomonadota</taxon>
        <taxon>Gammaproteobacteria</taxon>
        <taxon>Pasteurellales</taxon>
        <taxon>Pasteurellaceae</taxon>
        <taxon>Canicola</taxon>
    </lineage>
</organism>
<gene>
    <name evidence="1" type="ORF">NCTC1659_00801</name>
</gene>
<protein>
    <submittedName>
        <fullName evidence="1">Uncharacterized protein</fullName>
    </submittedName>
</protein>
<dbReference type="Proteomes" id="UP000254329">
    <property type="component" value="Unassembled WGS sequence"/>
</dbReference>
<keyword evidence="2" id="KW-1185">Reference proteome</keyword>